<protein>
    <submittedName>
        <fullName evidence="2">Uncharacterized protein</fullName>
    </submittedName>
</protein>
<proteinExistence type="predicted"/>
<reference evidence="2 3" key="1">
    <citation type="submission" date="2014-06" db="EMBL/GenBank/DDBJ databases">
        <title>Functional and comparative genomic analyses of the Drosophila gut microbiota identify candidate symbiosis factors.</title>
        <authorList>
            <person name="Newell P.D."/>
            <person name="Chaston J.M."/>
            <person name="Douglas A.E."/>
        </authorList>
    </citation>
    <scope>NUCLEOTIDE SEQUENCE [LARGE SCALE GENOMIC DNA]</scope>
    <source>
        <strain evidence="2 3">DmCS_002</strain>
    </source>
</reference>
<evidence type="ECO:0000313" key="3">
    <source>
        <dbReference type="Proteomes" id="UP000031397"/>
    </source>
</evidence>
<accession>A0A0C1M042</accession>
<comment type="caution">
    <text evidence="2">The sequence shown here is derived from an EMBL/GenBank/DDBJ whole genome shotgun (WGS) entry which is preliminary data.</text>
</comment>
<keyword evidence="1" id="KW-0812">Transmembrane</keyword>
<feature type="transmembrane region" description="Helical" evidence="1">
    <location>
        <begin position="12"/>
        <end position="33"/>
    </location>
</feature>
<sequence length="42" mass="4779">MKNKKYYSDTPLLVGSLILGAISIIGITAWSYIYGNPRFERK</sequence>
<organism evidence="2 3">
    <name type="scientific">Fructilactobacillus fructivorans</name>
    <dbReference type="NCBI Taxonomy" id="1614"/>
    <lineage>
        <taxon>Bacteria</taxon>
        <taxon>Bacillati</taxon>
        <taxon>Bacillota</taxon>
        <taxon>Bacilli</taxon>
        <taxon>Lactobacillales</taxon>
        <taxon>Lactobacillaceae</taxon>
        <taxon>Fructilactobacillus</taxon>
    </lineage>
</organism>
<keyword evidence="1" id="KW-0472">Membrane</keyword>
<keyword evidence="3" id="KW-1185">Reference proteome</keyword>
<dbReference type="RefSeq" id="WP_259739973.1">
    <property type="nucleotide sequence ID" value="NZ_JOJZ01000009.1"/>
</dbReference>
<dbReference type="PATRIC" id="fig|1614.7.peg.409"/>
<gene>
    <name evidence="2" type="ORF">LfDm3_0419</name>
</gene>
<evidence type="ECO:0000256" key="1">
    <source>
        <dbReference type="SAM" id="Phobius"/>
    </source>
</evidence>
<dbReference type="Proteomes" id="UP000031397">
    <property type="component" value="Unassembled WGS sequence"/>
</dbReference>
<evidence type="ECO:0000313" key="2">
    <source>
        <dbReference type="EMBL" id="KID42490.1"/>
    </source>
</evidence>
<dbReference type="GeneID" id="75686866"/>
<dbReference type="EMBL" id="JOJZ01000009">
    <property type="protein sequence ID" value="KID42490.1"/>
    <property type="molecule type" value="Genomic_DNA"/>
</dbReference>
<name>A0A0C1M042_9LACO</name>
<dbReference type="AlphaFoldDB" id="A0A0C1M042"/>
<keyword evidence="1" id="KW-1133">Transmembrane helix</keyword>